<dbReference type="CDD" id="cd03042">
    <property type="entry name" value="GST_N_Zeta"/>
    <property type="match status" value="1"/>
</dbReference>
<feature type="domain" description="GST C-terminal" evidence="3">
    <location>
        <begin position="89"/>
        <end position="216"/>
    </location>
</feature>
<dbReference type="InterPro" id="IPR036282">
    <property type="entry name" value="Glutathione-S-Trfase_C_sf"/>
</dbReference>
<dbReference type="PROSITE" id="PS50405">
    <property type="entry name" value="GST_CTER"/>
    <property type="match status" value="1"/>
</dbReference>
<dbReference type="PROSITE" id="PS50404">
    <property type="entry name" value="GST_NTER"/>
    <property type="match status" value="1"/>
</dbReference>
<feature type="domain" description="GST N-terminal" evidence="2">
    <location>
        <begin position="2"/>
        <end position="84"/>
    </location>
</feature>
<dbReference type="SFLD" id="SFLDG00358">
    <property type="entry name" value="Main_(cytGST)"/>
    <property type="match status" value="1"/>
</dbReference>
<dbReference type="Proteomes" id="UP000549882">
    <property type="component" value="Unassembled WGS sequence"/>
</dbReference>
<dbReference type="SFLD" id="SFLDS00019">
    <property type="entry name" value="Glutathione_Transferase_(cytos"/>
    <property type="match status" value="1"/>
</dbReference>
<keyword evidence="4" id="KW-0413">Isomerase</keyword>
<dbReference type="NCBIfam" id="TIGR01262">
    <property type="entry name" value="maiA"/>
    <property type="match status" value="1"/>
</dbReference>
<evidence type="ECO:0000256" key="1">
    <source>
        <dbReference type="ARBA" id="ARBA00010007"/>
    </source>
</evidence>
<dbReference type="Pfam" id="PF13417">
    <property type="entry name" value="GST_N_3"/>
    <property type="match status" value="1"/>
</dbReference>
<evidence type="ECO:0000259" key="2">
    <source>
        <dbReference type="PROSITE" id="PS50404"/>
    </source>
</evidence>
<dbReference type="GO" id="GO:0004364">
    <property type="term" value="F:glutathione transferase activity"/>
    <property type="evidence" value="ECO:0007669"/>
    <property type="project" value="TreeGrafter"/>
</dbReference>
<dbReference type="GO" id="GO:0050077">
    <property type="term" value="F:maleylpyruvate isomerase activity"/>
    <property type="evidence" value="ECO:0007669"/>
    <property type="project" value="UniProtKB-EC"/>
</dbReference>
<dbReference type="InterPro" id="IPR034330">
    <property type="entry name" value="GST_Zeta_C"/>
</dbReference>
<dbReference type="SUPFAM" id="SSF52833">
    <property type="entry name" value="Thioredoxin-like"/>
    <property type="match status" value="1"/>
</dbReference>
<gene>
    <name evidence="4" type="ORF">GGD50_005976</name>
</gene>
<dbReference type="GO" id="GO:0016034">
    <property type="term" value="F:maleylacetoacetate isomerase activity"/>
    <property type="evidence" value="ECO:0007669"/>
    <property type="project" value="TreeGrafter"/>
</dbReference>
<dbReference type="InterPro" id="IPR010987">
    <property type="entry name" value="Glutathione-S-Trfase_C-like"/>
</dbReference>
<dbReference type="CDD" id="cd03191">
    <property type="entry name" value="GST_C_Zeta"/>
    <property type="match status" value="1"/>
</dbReference>
<dbReference type="InterPro" id="IPR040079">
    <property type="entry name" value="Glutathione_S-Trfase"/>
</dbReference>
<dbReference type="SUPFAM" id="SSF47616">
    <property type="entry name" value="GST C-terminal domain-like"/>
    <property type="match status" value="1"/>
</dbReference>
<dbReference type="InterPro" id="IPR004046">
    <property type="entry name" value="GST_C"/>
</dbReference>
<evidence type="ECO:0000259" key="3">
    <source>
        <dbReference type="PROSITE" id="PS50405"/>
    </source>
</evidence>
<dbReference type="PANTHER" id="PTHR42673">
    <property type="entry name" value="MALEYLACETOACETATE ISOMERASE"/>
    <property type="match status" value="1"/>
</dbReference>
<dbReference type="InterPro" id="IPR004045">
    <property type="entry name" value="Glutathione_S-Trfase_N"/>
</dbReference>
<organism evidence="4 5">
    <name type="scientific">Rhizobium paranaense</name>
    <dbReference type="NCBI Taxonomy" id="1650438"/>
    <lineage>
        <taxon>Bacteria</taxon>
        <taxon>Pseudomonadati</taxon>
        <taxon>Pseudomonadota</taxon>
        <taxon>Alphaproteobacteria</taxon>
        <taxon>Hyphomicrobiales</taxon>
        <taxon>Rhizobiaceae</taxon>
        <taxon>Rhizobium/Agrobacterium group</taxon>
        <taxon>Rhizobium</taxon>
    </lineage>
</organism>
<dbReference type="InterPro" id="IPR034333">
    <property type="entry name" value="GST_Zeta_N"/>
</dbReference>
<dbReference type="Pfam" id="PF14497">
    <property type="entry name" value="GST_C_3"/>
    <property type="match status" value="1"/>
</dbReference>
<comment type="caution">
    <text evidence="4">The sequence shown here is derived from an EMBL/GenBank/DDBJ whole genome shotgun (WGS) entry which is preliminary data.</text>
</comment>
<dbReference type="Gene3D" id="1.20.1050.10">
    <property type="match status" value="1"/>
</dbReference>
<dbReference type="FunFam" id="1.20.1050.10:FF:000017">
    <property type="entry name" value="Maleylacetoacetate isomerase"/>
    <property type="match status" value="1"/>
</dbReference>
<dbReference type="GO" id="GO:0006559">
    <property type="term" value="P:L-phenylalanine catabolic process"/>
    <property type="evidence" value="ECO:0007669"/>
    <property type="project" value="TreeGrafter"/>
</dbReference>
<name>A0A7W9D4B9_9HYPH</name>
<evidence type="ECO:0000313" key="5">
    <source>
        <dbReference type="Proteomes" id="UP000549882"/>
    </source>
</evidence>
<protein>
    <submittedName>
        <fullName evidence="4">Maleylpyruvate isomerase</fullName>
        <ecNumber evidence="4">5.2.1.4</ecNumber>
    </submittedName>
</protein>
<sequence>MTAFILHNYFRSSTSVRVRAVLNWKGLPYEYVPHHLRRGEHREASYLAINPQGLVPSLVLEDGTTLTQSLSIIEYLEREHPEPPLLPKTSIDRARVRAIAYSIACEVHPLNNLRVLEYLRSAFGADEHAIALWFRHWVNETFKPLEKMLAEDAKTGRFCHGDAPSIADVCLYAQVINNQRFNVDMSGYPTISRIFEACAQLPQFQQAAPDNQPDAE</sequence>
<dbReference type="InterPro" id="IPR005955">
    <property type="entry name" value="GST_Zeta"/>
</dbReference>
<dbReference type="EMBL" id="JACHBI010000019">
    <property type="protein sequence ID" value="MBB5577324.1"/>
    <property type="molecule type" value="Genomic_DNA"/>
</dbReference>
<dbReference type="EC" id="5.2.1.4" evidence="4"/>
<dbReference type="InterPro" id="IPR036249">
    <property type="entry name" value="Thioredoxin-like_sf"/>
</dbReference>
<dbReference type="GO" id="GO:0006749">
    <property type="term" value="P:glutathione metabolic process"/>
    <property type="evidence" value="ECO:0007669"/>
    <property type="project" value="TreeGrafter"/>
</dbReference>
<dbReference type="Gene3D" id="3.40.30.10">
    <property type="entry name" value="Glutaredoxin"/>
    <property type="match status" value="1"/>
</dbReference>
<accession>A0A7W9D4B9</accession>
<dbReference type="RefSeq" id="WP_183940637.1">
    <property type="nucleotide sequence ID" value="NZ_JACHBI010000019.1"/>
</dbReference>
<comment type="similarity">
    <text evidence="1">Belongs to the GST superfamily. Zeta family.</text>
</comment>
<proteinExistence type="inferred from homology"/>
<keyword evidence="5" id="KW-1185">Reference proteome</keyword>
<evidence type="ECO:0000313" key="4">
    <source>
        <dbReference type="EMBL" id="MBB5577324.1"/>
    </source>
</evidence>
<dbReference type="GO" id="GO:0005737">
    <property type="term" value="C:cytoplasm"/>
    <property type="evidence" value="ECO:0007669"/>
    <property type="project" value="InterPro"/>
</dbReference>
<dbReference type="PANTHER" id="PTHR42673:SF4">
    <property type="entry name" value="MALEYLACETOACETATE ISOMERASE"/>
    <property type="match status" value="1"/>
</dbReference>
<dbReference type="AlphaFoldDB" id="A0A7W9D4B9"/>
<keyword evidence="4" id="KW-0670">Pyruvate</keyword>
<reference evidence="4 5" key="1">
    <citation type="submission" date="2020-08" db="EMBL/GenBank/DDBJ databases">
        <title>Genomic Encyclopedia of Type Strains, Phase IV (KMG-V): Genome sequencing to study the core and pangenomes of soil and plant-associated prokaryotes.</title>
        <authorList>
            <person name="Whitman W."/>
        </authorList>
    </citation>
    <scope>NUCLEOTIDE SEQUENCE [LARGE SCALE GENOMIC DNA]</scope>
    <source>
        <strain evidence="4 5">SEMIA 4064</strain>
    </source>
</reference>